<protein>
    <recommendedName>
        <fullName evidence="3">histidine kinase</fullName>
        <ecNumber evidence="3">2.7.13.3</ecNumber>
    </recommendedName>
</protein>
<comment type="subcellular location">
    <subcellularLocation>
        <location evidence="2">Membrane</location>
    </subcellularLocation>
</comment>
<evidence type="ECO:0000256" key="10">
    <source>
        <dbReference type="ARBA" id="ARBA00023136"/>
    </source>
</evidence>
<dbReference type="SUPFAM" id="SSF55874">
    <property type="entry name" value="ATPase domain of HSP90 chaperone/DNA topoisomerase II/histidine kinase"/>
    <property type="match status" value="1"/>
</dbReference>
<feature type="transmembrane region" description="Helical" evidence="11">
    <location>
        <begin position="151"/>
        <end position="176"/>
    </location>
</feature>
<dbReference type="InterPro" id="IPR003660">
    <property type="entry name" value="HAMP_dom"/>
</dbReference>
<dbReference type="Gene3D" id="3.30.565.10">
    <property type="entry name" value="Histidine kinase-like ATPase, C-terminal domain"/>
    <property type="match status" value="1"/>
</dbReference>
<dbReference type="InterPro" id="IPR004358">
    <property type="entry name" value="Sig_transdc_His_kin-like_C"/>
</dbReference>
<evidence type="ECO:0000256" key="8">
    <source>
        <dbReference type="ARBA" id="ARBA00022989"/>
    </source>
</evidence>
<reference evidence="14 15" key="1">
    <citation type="submission" date="2020-04" db="EMBL/GenBank/DDBJ databases">
        <title>FDA dAtabase for Regulatory Grade micrObial Sequences (FDA-ARGOS): Supporting development and validation of Infectious Disease Dx tests.</title>
        <authorList>
            <person name="Sciortino C."/>
            <person name="Tallon L."/>
            <person name="Sadzewicz L."/>
            <person name="Vavikolanu K."/>
            <person name="Mehta A."/>
            <person name="Aluvathingal J."/>
            <person name="Nadendla S."/>
            <person name="Nandy P."/>
            <person name="Geyer C."/>
            <person name="Yan Y."/>
            <person name="Sichtig H."/>
        </authorList>
    </citation>
    <scope>NUCLEOTIDE SEQUENCE [LARGE SCALE GENOMIC DNA]</scope>
    <source>
        <strain evidence="14 15">FDAARGOS_633</strain>
    </source>
</reference>
<dbReference type="InterPro" id="IPR050428">
    <property type="entry name" value="TCS_sensor_his_kinase"/>
</dbReference>
<evidence type="ECO:0000313" key="15">
    <source>
        <dbReference type="Proteomes" id="UP000500870"/>
    </source>
</evidence>
<dbReference type="EMBL" id="CP050899">
    <property type="protein sequence ID" value="QIX24022.1"/>
    <property type="molecule type" value="Genomic_DNA"/>
</dbReference>
<evidence type="ECO:0000259" key="13">
    <source>
        <dbReference type="PROSITE" id="PS50885"/>
    </source>
</evidence>
<dbReference type="InterPro" id="IPR005467">
    <property type="entry name" value="His_kinase_dom"/>
</dbReference>
<evidence type="ECO:0000256" key="2">
    <source>
        <dbReference type="ARBA" id="ARBA00004370"/>
    </source>
</evidence>
<evidence type="ECO:0000256" key="11">
    <source>
        <dbReference type="SAM" id="Phobius"/>
    </source>
</evidence>
<dbReference type="PROSITE" id="PS50109">
    <property type="entry name" value="HIS_KIN"/>
    <property type="match status" value="1"/>
</dbReference>
<dbReference type="GO" id="GO:0000155">
    <property type="term" value="F:phosphorelay sensor kinase activity"/>
    <property type="evidence" value="ECO:0007669"/>
    <property type="project" value="InterPro"/>
</dbReference>
<dbReference type="SMART" id="SM00388">
    <property type="entry name" value="HisKA"/>
    <property type="match status" value="1"/>
</dbReference>
<evidence type="ECO:0000256" key="4">
    <source>
        <dbReference type="ARBA" id="ARBA00022553"/>
    </source>
</evidence>
<dbReference type="SUPFAM" id="SSF47384">
    <property type="entry name" value="Homodimeric domain of signal transducing histidine kinase"/>
    <property type="match status" value="1"/>
</dbReference>
<feature type="domain" description="Histidine kinase" evidence="12">
    <location>
        <begin position="237"/>
        <end position="450"/>
    </location>
</feature>
<feature type="transmembrane region" description="Helical" evidence="11">
    <location>
        <begin position="12"/>
        <end position="37"/>
    </location>
</feature>
<dbReference type="Gene3D" id="1.10.287.130">
    <property type="match status" value="1"/>
</dbReference>
<sequence>MLAGSFLKSTAVRLATIYIVLFVTASLGANIIAYQMVLRFLDDRLNSNVMERYREIAAAFDARGLSGAVQMIDSHGPAIRGQETMYTLLGPSGEVIAGNARFSGVPAGFSILLSDEQGDTASQYKLFNGSLGRNVLVVGISYGDTDELARIVLVSFGWATVIILSVGMSGAAILAYRTRRRISLLTKVAHEIGHGELSKRLPVSSLMDEIDVLSVEINVALARLEASVAALTQVTTDVAHDLKTPIARAFLVLEDVLNSEVAEEMKNGVEEALVELRSVADTFDALLRIAQIESRSRTARFSVFDLSELVYDIYEIYKPITTEAGYNLSICSEAHGCWIDGDPDLIRQLLTNLLANSMRHTPVGSQIRIQVSRHEGQILLSVADDGPGIPSEDHARVFDRFYRLEKSRTTIGSGLGLSLVKAIAELHGATAKLFDNAPGLRVLVQFPPGIAFKNQ</sequence>
<dbReference type="PROSITE" id="PS50885">
    <property type="entry name" value="HAMP"/>
    <property type="match status" value="1"/>
</dbReference>
<dbReference type="Proteomes" id="UP000500870">
    <property type="component" value="Chromosome 3"/>
</dbReference>
<dbReference type="SMART" id="SM00387">
    <property type="entry name" value="HATPase_c"/>
    <property type="match status" value="1"/>
</dbReference>
<dbReference type="CDD" id="cd00075">
    <property type="entry name" value="HATPase"/>
    <property type="match status" value="1"/>
</dbReference>
<dbReference type="PANTHER" id="PTHR45436:SF8">
    <property type="entry name" value="HISTIDINE KINASE"/>
    <property type="match status" value="1"/>
</dbReference>
<evidence type="ECO:0000256" key="7">
    <source>
        <dbReference type="ARBA" id="ARBA00022777"/>
    </source>
</evidence>
<dbReference type="InterPro" id="IPR003594">
    <property type="entry name" value="HATPase_dom"/>
</dbReference>
<feature type="domain" description="HAMP" evidence="13">
    <location>
        <begin position="176"/>
        <end position="229"/>
    </location>
</feature>
<dbReference type="InterPro" id="IPR036097">
    <property type="entry name" value="HisK_dim/P_sf"/>
</dbReference>
<dbReference type="EC" id="2.7.13.3" evidence="3"/>
<keyword evidence="9" id="KW-0902">Two-component regulatory system</keyword>
<proteinExistence type="predicted"/>
<dbReference type="Pfam" id="PF00672">
    <property type="entry name" value="HAMP"/>
    <property type="match status" value="1"/>
</dbReference>
<keyword evidence="5" id="KW-0808">Transferase</keyword>
<evidence type="ECO:0000256" key="3">
    <source>
        <dbReference type="ARBA" id="ARBA00012438"/>
    </source>
</evidence>
<evidence type="ECO:0000256" key="1">
    <source>
        <dbReference type="ARBA" id="ARBA00000085"/>
    </source>
</evidence>
<keyword evidence="4" id="KW-0597">Phosphoprotein</keyword>
<evidence type="ECO:0000256" key="5">
    <source>
        <dbReference type="ARBA" id="ARBA00022679"/>
    </source>
</evidence>
<dbReference type="Pfam" id="PF02518">
    <property type="entry name" value="HATPase_c"/>
    <property type="match status" value="1"/>
</dbReference>
<keyword evidence="10 11" id="KW-0472">Membrane</keyword>
<gene>
    <name evidence="14" type="ORF">FOB41_23170</name>
</gene>
<dbReference type="PRINTS" id="PR00344">
    <property type="entry name" value="BCTRLSENSOR"/>
</dbReference>
<accession>A0A6H0ZT54</accession>
<comment type="catalytic activity">
    <reaction evidence="1">
        <text>ATP + protein L-histidine = ADP + protein N-phospho-L-histidine.</text>
        <dbReference type="EC" id="2.7.13.3"/>
    </reaction>
</comment>
<dbReference type="InterPro" id="IPR036890">
    <property type="entry name" value="HATPase_C_sf"/>
</dbReference>
<evidence type="ECO:0000256" key="6">
    <source>
        <dbReference type="ARBA" id="ARBA00022692"/>
    </source>
</evidence>
<keyword evidence="7" id="KW-0418">Kinase</keyword>
<name>A0A6H0ZT54_9HYPH</name>
<keyword evidence="6 11" id="KW-0812">Transmembrane</keyword>
<keyword evidence="8 11" id="KW-1133">Transmembrane helix</keyword>
<dbReference type="AlphaFoldDB" id="A0A6H0ZT54"/>
<evidence type="ECO:0000313" key="14">
    <source>
        <dbReference type="EMBL" id="QIX24022.1"/>
    </source>
</evidence>
<evidence type="ECO:0000256" key="9">
    <source>
        <dbReference type="ARBA" id="ARBA00023012"/>
    </source>
</evidence>
<evidence type="ECO:0000259" key="12">
    <source>
        <dbReference type="PROSITE" id="PS50109"/>
    </source>
</evidence>
<dbReference type="PANTHER" id="PTHR45436">
    <property type="entry name" value="SENSOR HISTIDINE KINASE YKOH"/>
    <property type="match status" value="1"/>
</dbReference>
<organism evidence="14 15">
    <name type="scientific">Agrobacterium pusense</name>
    <dbReference type="NCBI Taxonomy" id="648995"/>
    <lineage>
        <taxon>Bacteria</taxon>
        <taxon>Pseudomonadati</taxon>
        <taxon>Pseudomonadota</taxon>
        <taxon>Alphaproteobacteria</taxon>
        <taxon>Hyphomicrobiales</taxon>
        <taxon>Rhizobiaceae</taxon>
        <taxon>Rhizobium/Agrobacterium group</taxon>
        <taxon>Agrobacterium</taxon>
    </lineage>
</organism>
<dbReference type="GO" id="GO:0005886">
    <property type="term" value="C:plasma membrane"/>
    <property type="evidence" value="ECO:0007669"/>
    <property type="project" value="TreeGrafter"/>
</dbReference>
<dbReference type="SMART" id="SM00304">
    <property type="entry name" value="HAMP"/>
    <property type="match status" value="1"/>
</dbReference>
<dbReference type="InterPro" id="IPR003661">
    <property type="entry name" value="HisK_dim/P_dom"/>
</dbReference>